<organism evidence="2 3">
    <name type="scientific">Candidatus Methylomirabilis limnetica</name>
    <dbReference type="NCBI Taxonomy" id="2033718"/>
    <lineage>
        <taxon>Bacteria</taxon>
        <taxon>Candidatus Methylomirabilota</taxon>
        <taxon>Candidatus Methylomirabilia</taxon>
        <taxon>Candidatus Methylomirabilales</taxon>
        <taxon>Candidatus Methylomirabilaceae</taxon>
        <taxon>Candidatus Methylomirabilis</taxon>
    </lineage>
</organism>
<dbReference type="SUPFAM" id="SSF55486">
    <property type="entry name" value="Metalloproteases ('zincins'), catalytic domain"/>
    <property type="match status" value="1"/>
</dbReference>
<evidence type="ECO:0000313" key="2">
    <source>
        <dbReference type="EMBL" id="PTL36388.1"/>
    </source>
</evidence>
<protein>
    <recommendedName>
        <fullName evidence="1">CARDB domain-containing protein</fullName>
    </recommendedName>
</protein>
<dbReference type="OrthoDB" id="5523924at2"/>
<feature type="domain" description="CARDB" evidence="1">
    <location>
        <begin position="511"/>
        <end position="622"/>
    </location>
</feature>
<dbReference type="InterPro" id="IPR011635">
    <property type="entry name" value="CARDB"/>
</dbReference>
<dbReference type="PANTHER" id="PTHR41775">
    <property type="entry name" value="SECRETED PROTEIN-RELATED"/>
    <property type="match status" value="1"/>
</dbReference>
<dbReference type="Gene3D" id="2.60.40.10">
    <property type="entry name" value="Immunoglobulins"/>
    <property type="match status" value="2"/>
</dbReference>
<dbReference type="EMBL" id="NVQC01000016">
    <property type="protein sequence ID" value="PTL36388.1"/>
    <property type="molecule type" value="Genomic_DNA"/>
</dbReference>
<feature type="domain" description="CARDB" evidence="1">
    <location>
        <begin position="635"/>
        <end position="746"/>
    </location>
</feature>
<keyword evidence="3" id="KW-1185">Reference proteome</keyword>
<comment type="caution">
    <text evidence="2">The sequence shown here is derived from an EMBL/GenBank/DDBJ whole genome shotgun (WGS) entry which is preliminary data.</text>
</comment>
<sequence length="758" mass="80509">MLKGEQIIRQCHKRLHAALLLFTFSLLSLTPSTMYANSDTLPATKGLSRTAQLANKSLLNVGPTETFSGRLHILYGDAPSGSGLPPTSGYMLLDDHARAIELFFGEQAQGLLGSPMEINQQRVSVTGRAAILPIANGHTPVPLVTVQALQHEGLKPAANAVAAALAVSGSQPWATLLCRFKDSAEVTPHPVEWFKTLMLGTSAPGLEHYWRELSFNNVNLAGSAVYGWYTLPNPRSYYVSGSPEQLNHQKAATDCTAAANPDVLFPTFVGINLMFNGQLDGYAWGGSWTMTLDGVTKSFRMTWLPPWGYENQGPVGHEMGHGFGLPHSSGDYGQTYDSRWDVMSDIWDNCRVSRDPIYGCVGPHTISYHKDFLGWVPSAQKYTASPNTDQTITMDHIGQLASGTNYLMAQIPINGSTTQFYTVETRRLVGYDAKLPGEAIVIHRVDTARWDSDAQVVDPDRNGNPNDVGAMWVTSETFVDPTNGISVSVLSSTATSFVVRIMLGDARPPSPDLVMFNVVNPPATVAMGGSFLTGDSIYNSGTAAAGASTTRYRLSIDATITGGDILLTGTRSVPSLAAGISHSGSVTVTVPTSVPVGTYFLGACADDLGAIIESNETNNCLASKTTIQVQAVPARPDLVVSKLSFKITAVRRGARLTVTDTTKNAGSTAAGASTTRYRLSIDATITGGDILLTGTRSVPSLAAGISHSGSVTVTVPTSVPAGTYYLGACADDPAVVAEANEGNNCLVSNNPKQIIVRN</sequence>
<dbReference type="Proteomes" id="UP000241436">
    <property type="component" value="Unassembled WGS sequence"/>
</dbReference>
<accession>A0A2T4TZ83</accession>
<proteinExistence type="predicted"/>
<evidence type="ECO:0000259" key="1">
    <source>
        <dbReference type="Pfam" id="PF07705"/>
    </source>
</evidence>
<name>A0A2T4TZ83_9BACT</name>
<dbReference type="Pfam" id="PF07705">
    <property type="entry name" value="CARDB"/>
    <property type="match status" value="2"/>
</dbReference>
<reference evidence="2 3" key="1">
    <citation type="submission" date="2017-09" db="EMBL/GenBank/DDBJ databases">
        <title>Bloom of a denitrifying methanotroph, Candidatus Methylomirabilis limnetica, in a deep stratified lake.</title>
        <authorList>
            <person name="Graf J.S."/>
            <person name="Marchant H.K."/>
            <person name="Tienken D."/>
            <person name="Hach P.F."/>
            <person name="Brand A."/>
            <person name="Schubert C.J."/>
            <person name="Kuypers M.M."/>
            <person name="Milucka J."/>
        </authorList>
    </citation>
    <scope>NUCLEOTIDE SEQUENCE [LARGE SCALE GENOMIC DNA]</scope>
    <source>
        <strain evidence="2 3">Zug</strain>
    </source>
</reference>
<gene>
    <name evidence="2" type="ORF">CLG94_04990</name>
</gene>
<dbReference type="PANTHER" id="PTHR41775:SF1">
    <property type="entry name" value="PEPTIDASE M6-LIKE DOMAIN-CONTAINING PROTEIN"/>
    <property type="match status" value="1"/>
</dbReference>
<reference evidence="3" key="2">
    <citation type="journal article" date="2018" name="Environ. Microbiol.">
        <title>Bloom of a denitrifying methanotroph, 'Candidatus Methylomirabilis limnetica', in a deep stratified lake.</title>
        <authorList>
            <person name="Graf J.S."/>
            <person name="Mayr M.J."/>
            <person name="Marchant H.K."/>
            <person name="Tienken D."/>
            <person name="Hach P.F."/>
            <person name="Brand A."/>
            <person name="Schubert C.J."/>
            <person name="Kuypers M.M."/>
            <person name="Milucka J."/>
        </authorList>
    </citation>
    <scope>NUCLEOTIDE SEQUENCE [LARGE SCALE GENOMIC DNA]</scope>
    <source>
        <strain evidence="3">Zug</strain>
    </source>
</reference>
<dbReference type="InterPro" id="IPR013783">
    <property type="entry name" value="Ig-like_fold"/>
</dbReference>
<dbReference type="RefSeq" id="WP_107561761.1">
    <property type="nucleotide sequence ID" value="NZ_NVQC01000016.1"/>
</dbReference>
<evidence type="ECO:0000313" key="3">
    <source>
        <dbReference type="Proteomes" id="UP000241436"/>
    </source>
</evidence>
<dbReference type="AlphaFoldDB" id="A0A2T4TZ83"/>